<feature type="active site" description="Proton acceptor" evidence="4">
    <location>
        <position position="209"/>
    </location>
</feature>
<dbReference type="Pfam" id="PF01734">
    <property type="entry name" value="Patatin"/>
    <property type="match status" value="1"/>
</dbReference>
<dbReference type="GO" id="GO:0016787">
    <property type="term" value="F:hydrolase activity"/>
    <property type="evidence" value="ECO:0007669"/>
    <property type="project" value="UniProtKB-UniRule"/>
</dbReference>
<dbReference type="PANTHER" id="PTHR14226:SF57">
    <property type="entry name" value="BLR7027 PROTEIN"/>
    <property type="match status" value="1"/>
</dbReference>
<keyword evidence="7" id="KW-1185">Reference proteome</keyword>
<dbReference type="RefSeq" id="WP_011399813.1">
    <property type="nucleotide sequence ID" value="NC_007645.1"/>
</dbReference>
<dbReference type="PROSITE" id="PS51635">
    <property type="entry name" value="PNPLA"/>
    <property type="match status" value="1"/>
</dbReference>
<feature type="domain" description="PNPLA" evidence="5">
    <location>
        <begin position="10"/>
        <end position="222"/>
    </location>
</feature>
<dbReference type="HOGENOM" id="CLU_042893_0_0_6"/>
<reference evidence="6 7" key="1">
    <citation type="journal article" date="2005" name="Nucleic Acids Res.">
        <title>Genomic blueprint of Hahella chejuensis, a marine microbe producing an algicidal agent.</title>
        <authorList>
            <person name="Jeong H."/>
            <person name="Yim J.H."/>
            <person name="Lee C."/>
            <person name="Choi S.-H."/>
            <person name="Park Y.K."/>
            <person name="Yoon S.H."/>
            <person name="Hur C.-G."/>
            <person name="Kang H.-Y."/>
            <person name="Kim D."/>
            <person name="Lee H.H."/>
            <person name="Park K.H."/>
            <person name="Park S.-H."/>
            <person name="Park H.-S."/>
            <person name="Lee H.K."/>
            <person name="Oh T.K."/>
            <person name="Kim J.F."/>
        </authorList>
    </citation>
    <scope>NUCLEOTIDE SEQUENCE [LARGE SCALE GENOMIC DNA]</scope>
    <source>
        <strain evidence="6 7">KCTC 2396</strain>
    </source>
</reference>
<keyword evidence="3 4" id="KW-0443">Lipid metabolism</keyword>
<dbReference type="AlphaFoldDB" id="Q2S9B9"/>
<dbReference type="CDD" id="cd07209">
    <property type="entry name" value="Pat_hypo_Ecoli_Z1214_like"/>
    <property type="match status" value="1"/>
</dbReference>
<keyword evidence="1 4" id="KW-0378">Hydrolase</keyword>
<keyword evidence="2 4" id="KW-0442">Lipid degradation</keyword>
<dbReference type="InterPro" id="IPR016035">
    <property type="entry name" value="Acyl_Trfase/lysoPLipase"/>
</dbReference>
<dbReference type="Proteomes" id="UP000000238">
    <property type="component" value="Chromosome"/>
</dbReference>
<dbReference type="SUPFAM" id="SSF52151">
    <property type="entry name" value="FabD/lysophospholipase-like"/>
    <property type="match status" value="1"/>
</dbReference>
<feature type="short sequence motif" description="GXSXG" evidence="4">
    <location>
        <begin position="45"/>
        <end position="49"/>
    </location>
</feature>
<evidence type="ECO:0000256" key="4">
    <source>
        <dbReference type="PROSITE-ProRule" id="PRU01161"/>
    </source>
</evidence>
<dbReference type="InterPro" id="IPR002641">
    <property type="entry name" value="PNPLA_dom"/>
</dbReference>
<accession>Q2S9B9</accession>
<evidence type="ECO:0000256" key="2">
    <source>
        <dbReference type="ARBA" id="ARBA00022963"/>
    </source>
</evidence>
<comment type="caution">
    <text evidence="4">Lacks conserved residue(s) required for the propagation of feature annotation.</text>
</comment>
<dbReference type="InterPro" id="IPR050301">
    <property type="entry name" value="NTE"/>
</dbReference>
<organism evidence="6 7">
    <name type="scientific">Hahella chejuensis (strain KCTC 2396)</name>
    <dbReference type="NCBI Taxonomy" id="349521"/>
    <lineage>
        <taxon>Bacteria</taxon>
        <taxon>Pseudomonadati</taxon>
        <taxon>Pseudomonadota</taxon>
        <taxon>Gammaproteobacteria</taxon>
        <taxon>Oceanospirillales</taxon>
        <taxon>Hahellaceae</taxon>
        <taxon>Hahella</taxon>
    </lineage>
</organism>
<name>Q2S9B9_HAHCH</name>
<feature type="active site" description="Nucleophile" evidence="4">
    <location>
        <position position="47"/>
    </location>
</feature>
<dbReference type="GO" id="GO:0016042">
    <property type="term" value="P:lipid catabolic process"/>
    <property type="evidence" value="ECO:0007669"/>
    <property type="project" value="UniProtKB-UniRule"/>
</dbReference>
<dbReference type="STRING" id="349521.HCH_06107"/>
<dbReference type="EMBL" id="CP000155">
    <property type="protein sequence ID" value="ABC32755.1"/>
    <property type="molecule type" value="Genomic_DNA"/>
</dbReference>
<dbReference type="eggNOG" id="COG1752">
    <property type="taxonomic scope" value="Bacteria"/>
</dbReference>
<gene>
    <name evidence="6" type="ordered locus">HCH_06107</name>
</gene>
<dbReference type="PANTHER" id="PTHR14226">
    <property type="entry name" value="NEUROPATHY TARGET ESTERASE/SWISS CHEESE D.MELANOGASTER"/>
    <property type="match status" value="1"/>
</dbReference>
<proteinExistence type="predicted"/>
<dbReference type="Gene3D" id="3.40.1090.10">
    <property type="entry name" value="Cytosolic phospholipase A2 catalytic domain"/>
    <property type="match status" value="1"/>
</dbReference>
<evidence type="ECO:0000313" key="6">
    <source>
        <dbReference type="EMBL" id="ABC32755.1"/>
    </source>
</evidence>
<sequence length="379" mass="41419">MSQTSQTAGLVLTGGGARAAYQVGVLKAISDQLPDLHYPFPIICGASAGGINAVGLASSGDIFRHSVERLDSLWSELRTEQVYRSDFWGMAKRMGHFVKSFLSGDDKEIPASMLDNAPLRDFLVTHTDFTRLREAIASPEGIRAVCLTACGYRSGQSVSFFEASPDVQGWHLGQRVGVRCELEVDHLLASAAIPTIFPPVRINREYFGDGVVRNMAPLSPAVHLGCDRILVIGVSANRVCAPVRRTSGKYPSLAQIMEHMLNGAFIDTMENDIDRALIINQLLKLVPEESLREAGISMRPLEMLVISPSQPIDEIAARHAGELPKAVRQFLGQGKPNQEGGASLASYLLFEGPFMRDLIKLGYQDAQAHARQIENFFSQ</sequence>
<evidence type="ECO:0000256" key="3">
    <source>
        <dbReference type="ARBA" id="ARBA00023098"/>
    </source>
</evidence>
<evidence type="ECO:0000313" key="7">
    <source>
        <dbReference type="Proteomes" id="UP000000238"/>
    </source>
</evidence>
<evidence type="ECO:0000259" key="5">
    <source>
        <dbReference type="PROSITE" id="PS51635"/>
    </source>
</evidence>
<dbReference type="KEGG" id="hch:HCH_06107"/>
<evidence type="ECO:0000256" key="1">
    <source>
        <dbReference type="ARBA" id="ARBA00022801"/>
    </source>
</evidence>
<protein>
    <submittedName>
        <fullName evidence="6">Predicted esterase of the alpha-beta hydrolase superfamily</fullName>
    </submittedName>
</protein>